<dbReference type="GO" id="GO:0016787">
    <property type="term" value="F:hydrolase activity"/>
    <property type="evidence" value="ECO:0007669"/>
    <property type="project" value="UniProtKB-KW"/>
</dbReference>
<comment type="function">
    <text evidence="6">Catalyzes the hydrolysis of queuosine 5'-phosphate, releasing the nucleobase queuine (q). Is required for salvage of queuine from exogenous queuosine (Q) that is imported and then converted to queuosine 5'-phosphate intracellularly.</text>
</comment>
<evidence type="ECO:0000256" key="5">
    <source>
        <dbReference type="ARBA" id="ARBA00048204"/>
    </source>
</evidence>
<dbReference type="PANTHER" id="PTHR21314">
    <property type="entry name" value="QUEUOSINE 5'-PHOSPHATE N-GLYCOSYLASE_HYDROLASE-RELATED"/>
    <property type="match status" value="1"/>
</dbReference>
<dbReference type="Pfam" id="PF10343">
    <property type="entry name" value="Q_salvage"/>
    <property type="match status" value="2"/>
</dbReference>
<evidence type="ECO:0000256" key="4">
    <source>
        <dbReference type="ARBA" id="ARBA00035393"/>
    </source>
</evidence>
<dbReference type="PANTHER" id="PTHR21314:SF0">
    <property type="entry name" value="QUEUOSINE 5'-PHOSPHATE N-GLYCOSYLASE_HYDROLASE"/>
    <property type="match status" value="1"/>
</dbReference>
<keyword evidence="1 6" id="KW-0378">Hydrolase</keyword>
<comment type="similarity">
    <text evidence="2 6">Belongs to the QNG1 protein family.</text>
</comment>
<comment type="caution">
    <text evidence="7">The sequence shown here is derived from an EMBL/GenBank/DDBJ whole genome shotgun (WGS) entry which is preliminary data.</text>
</comment>
<evidence type="ECO:0000256" key="3">
    <source>
        <dbReference type="ARBA" id="ARBA00035306"/>
    </source>
</evidence>
<dbReference type="AlphaFoldDB" id="A0A8X6LDF5"/>
<dbReference type="EMBL" id="BMAO01025483">
    <property type="protein sequence ID" value="GFR03039.1"/>
    <property type="molecule type" value="Genomic_DNA"/>
</dbReference>
<dbReference type="InterPro" id="IPR019438">
    <property type="entry name" value="Q_salvage"/>
</dbReference>
<accession>A0A8X6LDF5</accession>
<dbReference type="OrthoDB" id="416777at2759"/>
<evidence type="ECO:0000313" key="7">
    <source>
        <dbReference type="EMBL" id="GFR03039.1"/>
    </source>
</evidence>
<evidence type="ECO:0000256" key="1">
    <source>
        <dbReference type="ARBA" id="ARBA00022801"/>
    </source>
</evidence>
<dbReference type="Proteomes" id="UP000887116">
    <property type="component" value="Unassembled WGS sequence"/>
</dbReference>
<name>A0A8X6LDF5_TRICU</name>
<proteinExistence type="inferred from homology"/>
<keyword evidence="8" id="KW-1185">Reference proteome</keyword>
<evidence type="ECO:0000313" key="8">
    <source>
        <dbReference type="Proteomes" id="UP000887116"/>
    </source>
</evidence>
<dbReference type="GO" id="GO:0006400">
    <property type="term" value="P:tRNA modification"/>
    <property type="evidence" value="ECO:0007669"/>
    <property type="project" value="TreeGrafter"/>
</dbReference>
<reference evidence="7" key="1">
    <citation type="submission" date="2020-07" db="EMBL/GenBank/DDBJ databases">
        <title>Multicomponent nature underlies the extraordinary mechanical properties of spider dragline silk.</title>
        <authorList>
            <person name="Kono N."/>
            <person name="Nakamura H."/>
            <person name="Mori M."/>
            <person name="Yoshida Y."/>
            <person name="Ohtoshi R."/>
            <person name="Malay A.D."/>
            <person name="Moran D.A.P."/>
            <person name="Tomita M."/>
            <person name="Numata K."/>
            <person name="Arakawa K."/>
        </authorList>
    </citation>
    <scope>NUCLEOTIDE SEQUENCE</scope>
</reference>
<organism evidence="7 8">
    <name type="scientific">Trichonephila clavata</name>
    <name type="common">Joro spider</name>
    <name type="synonym">Nephila clavata</name>
    <dbReference type="NCBI Taxonomy" id="2740835"/>
    <lineage>
        <taxon>Eukaryota</taxon>
        <taxon>Metazoa</taxon>
        <taxon>Ecdysozoa</taxon>
        <taxon>Arthropoda</taxon>
        <taxon>Chelicerata</taxon>
        <taxon>Arachnida</taxon>
        <taxon>Araneae</taxon>
        <taxon>Araneomorphae</taxon>
        <taxon>Entelegynae</taxon>
        <taxon>Araneoidea</taxon>
        <taxon>Nephilidae</taxon>
        <taxon>Trichonephila</taxon>
    </lineage>
</organism>
<evidence type="ECO:0000256" key="2">
    <source>
        <dbReference type="ARBA" id="ARBA00035119"/>
    </source>
</evidence>
<comment type="catalytic activity">
    <reaction evidence="5 6">
        <text>queuosine 5'-phosphate + H2O = queuine + D-ribose 5-phosphate</text>
        <dbReference type="Rhea" id="RHEA:75387"/>
        <dbReference type="ChEBI" id="CHEBI:15377"/>
        <dbReference type="ChEBI" id="CHEBI:17433"/>
        <dbReference type="ChEBI" id="CHEBI:78346"/>
        <dbReference type="ChEBI" id="CHEBI:194371"/>
    </reaction>
    <physiologicalReaction direction="left-to-right" evidence="5 6">
        <dbReference type="Rhea" id="RHEA:75388"/>
    </physiologicalReaction>
</comment>
<dbReference type="EC" id="3.2.2.-" evidence="6"/>
<evidence type="ECO:0000256" key="6">
    <source>
        <dbReference type="RuleBase" id="RU365002"/>
    </source>
</evidence>
<protein>
    <recommendedName>
        <fullName evidence="3 6">Queuosine 5'-phosphate N-glycosylase/hydrolase</fullName>
        <ecNumber evidence="6">3.2.2.-</ecNumber>
    </recommendedName>
    <alternativeName>
        <fullName evidence="4 6">Queuosine-nucleotide N-glycosylase/hydrolase</fullName>
    </alternativeName>
</protein>
<sequence length="389" mass="45013">MYSQKIVSPRQSADCIAKLAKHVTIPQEGVEKASELYLKNAQDKRFTLSGWWKSHELNPKDQTSPSTLDWVFLADTLNFSFWAEKGKPYEITFEGKTYTGYWSLCAAMNRAIKIVLKDICSGMPKLGNFYFNFGFECDSHEFQDQSLISKCRQCFHHYKEGYNITSPTFYADVSLETLKHIFRSDSGREIPLLNERHQVLQETGKCLIEKFDSSFATCVTMAKNSAQSLLKIVLENFSSYRDEATIEGQHVTFYKRAQILIADIWLCFESKGYGAFDDIDTLTIFADYRVPQALAYLGALKYSEEFEMKLKSDELLPNGDRYEVEIRGCSIKACELICQYIKQKQKEGTVPQTVPVNSILVDNFLWEYRRNNAKEMEHIPFHKTRCIYY</sequence>
<gene>
    <name evidence="7" type="ORF">TNCT_640622</name>
</gene>